<feature type="non-terminal residue" evidence="1">
    <location>
        <position position="1"/>
    </location>
</feature>
<name>X1BVE9_9ZZZZ</name>
<evidence type="ECO:0000313" key="1">
    <source>
        <dbReference type="EMBL" id="GAG85117.1"/>
    </source>
</evidence>
<proteinExistence type="predicted"/>
<reference evidence="1" key="1">
    <citation type="journal article" date="2014" name="Front. Microbiol.">
        <title>High frequency of phylogenetically diverse reductive dehalogenase-homologous genes in deep subseafloor sedimentary metagenomes.</title>
        <authorList>
            <person name="Kawai M."/>
            <person name="Futagami T."/>
            <person name="Toyoda A."/>
            <person name="Takaki Y."/>
            <person name="Nishi S."/>
            <person name="Hori S."/>
            <person name="Arai W."/>
            <person name="Tsubouchi T."/>
            <person name="Morono Y."/>
            <person name="Uchiyama I."/>
            <person name="Ito T."/>
            <person name="Fujiyama A."/>
            <person name="Inagaki F."/>
            <person name="Takami H."/>
        </authorList>
    </citation>
    <scope>NUCLEOTIDE SEQUENCE</scope>
    <source>
        <strain evidence="1">Expedition CK06-06</strain>
    </source>
</reference>
<accession>X1BVE9</accession>
<protein>
    <submittedName>
        <fullName evidence="1">Uncharacterized protein</fullName>
    </submittedName>
</protein>
<sequence length="99" mass="11777">PGIKERLDASYRVFEEWHQRFTNRYNLKTELDAIHCDEEEYETYAKEYRKALSRSADIPRSQSSQWELSVLSRERRTREVINGRLALCAGHHSYQSSLL</sequence>
<dbReference type="AlphaFoldDB" id="X1BVE9"/>
<organism evidence="1">
    <name type="scientific">marine sediment metagenome</name>
    <dbReference type="NCBI Taxonomy" id="412755"/>
    <lineage>
        <taxon>unclassified sequences</taxon>
        <taxon>metagenomes</taxon>
        <taxon>ecological metagenomes</taxon>
    </lineage>
</organism>
<gene>
    <name evidence="1" type="ORF">S01H4_34132</name>
</gene>
<comment type="caution">
    <text evidence="1">The sequence shown here is derived from an EMBL/GenBank/DDBJ whole genome shotgun (WGS) entry which is preliminary data.</text>
</comment>
<dbReference type="EMBL" id="BART01018036">
    <property type="protein sequence ID" value="GAG85117.1"/>
    <property type="molecule type" value="Genomic_DNA"/>
</dbReference>